<dbReference type="KEGG" id="clus:A9F13_01g08206"/>
<proteinExistence type="inferred from homology"/>
<keyword evidence="5" id="KW-0808">Transferase</keyword>
<evidence type="ECO:0000256" key="4">
    <source>
        <dbReference type="ARBA" id="ARBA00023002"/>
    </source>
</evidence>
<keyword evidence="5" id="KW-0418">Kinase</keyword>
<sequence>MATIHITRESHADPDKYRIKHKDAMRVLGPDAHIPKSNDKPVITSESAVSIIGAGFAGLCTALMCKKKFDLDDFVVFEKHMQWGGTWWANSYPGCASDIPAFWYSIFDELNDNWSALRPPQYEMEEYILGVVKKHDLDRHAKFGIVASKVVYDEKNENWKIYATSLETGQRYEHTSKVVFACQGGLVQPAQLQAPGLENYKGVYMHSAVWDHSVDFKDKQVVVVGNGCSAAQVVPALVNQLEVKKVTQVFRSKHWIMPPIPPFIFYLYKLASFTRLGMVLVRLWLASLAEIRYPLYRGNSLVSRFMRWSNTAVCRRYVHKFAPEKYHRMLLPDYKIGCKRLVFDYIYVPTLNNPRVELTDKQIDHVEEHGLVLKDGTRVEADIIVACTGYDIRKSFYDAISIVGRGGMNVQDLWRKEGVSAYRTCMVRDCPNFFFISGPNSATGHSSIITAIDNGCAFASRVVKPVLTGEASTVTVKRSAYYNWFESTQEKLLQGVYGSGFGGCTSWYTMSGTNSTTYPASQTSYWYQARKDHSNDMVYEPVKAKKD</sequence>
<dbReference type="SUPFAM" id="SSF51905">
    <property type="entry name" value="FAD/NAD(P)-binding domain"/>
    <property type="match status" value="2"/>
</dbReference>
<evidence type="ECO:0000256" key="2">
    <source>
        <dbReference type="ARBA" id="ARBA00022630"/>
    </source>
</evidence>
<evidence type="ECO:0000256" key="1">
    <source>
        <dbReference type="ARBA" id="ARBA00010139"/>
    </source>
</evidence>
<dbReference type="InterPro" id="IPR051209">
    <property type="entry name" value="FAD-bind_Monooxygenase_sf"/>
</dbReference>
<keyword evidence="2" id="KW-0285">Flavoprotein</keyword>
<reference evidence="5 6" key="1">
    <citation type="submission" date="2017-04" db="EMBL/GenBank/DDBJ databases">
        <title>Draft genome of the yeast Clavispora lusitaniae type strain CBS 6936.</title>
        <authorList>
            <person name="Durrens P."/>
            <person name="Klopp C."/>
            <person name="Biteau N."/>
            <person name="Fitton-Ouhabi V."/>
            <person name="Dementhon K."/>
            <person name="Accoceberry I."/>
            <person name="Sherman D.J."/>
            <person name="Noel T."/>
        </authorList>
    </citation>
    <scope>NUCLEOTIDE SEQUENCE [LARGE SCALE GENOMIC DNA]</scope>
    <source>
        <strain evidence="5 6">CBS 6936</strain>
    </source>
</reference>
<evidence type="ECO:0000313" key="6">
    <source>
        <dbReference type="Proteomes" id="UP000195602"/>
    </source>
</evidence>
<keyword evidence="4" id="KW-0560">Oxidoreductase</keyword>
<dbReference type="GO" id="GO:0004499">
    <property type="term" value="F:N,N-dimethylaniline monooxygenase activity"/>
    <property type="evidence" value="ECO:0007669"/>
    <property type="project" value="InterPro"/>
</dbReference>
<gene>
    <name evidence="5" type="ORF">A9F13_01g08206</name>
</gene>
<dbReference type="Gene3D" id="3.50.50.60">
    <property type="entry name" value="FAD/NAD(P)-binding domain"/>
    <property type="match status" value="2"/>
</dbReference>
<protein>
    <submittedName>
        <fullName evidence="5">Acetate kinase</fullName>
    </submittedName>
</protein>
<dbReference type="PANTHER" id="PTHR42877">
    <property type="entry name" value="L-ORNITHINE N(5)-MONOOXYGENASE-RELATED"/>
    <property type="match status" value="1"/>
</dbReference>
<organism evidence="5 6">
    <name type="scientific">Clavispora lusitaniae</name>
    <name type="common">Candida lusitaniae</name>
    <dbReference type="NCBI Taxonomy" id="36911"/>
    <lineage>
        <taxon>Eukaryota</taxon>
        <taxon>Fungi</taxon>
        <taxon>Dikarya</taxon>
        <taxon>Ascomycota</taxon>
        <taxon>Saccharomycotina</taxon>
        <taxon>Pichiomycetes</taxon>
        <taxon>Metschnikowiaceae</taxon>
        <taxon>Clavispora</taxon>
    </lineage>
</organism>
<keyword evidence="3" id="KW-0274">FAD</keyword>
<comment type="similarity">
    <text evidence="1">Belongs to the FAD-binding monooxygenase family.</text>
</comment>
<accession>A0AA91Q5K6</accession>
<dbReference type="InterPro" id="IPR020946">
    <property type="entry name" value="Flavin_mOase-like"/>
</dbReference>
<comment type="caution">
    <text evidence="5">The sequence shown here is derived from an EMBL/GenBank/DDBJ whole genome shotgun (WGS) entry which is preliminary data.</text>
</comment>
<name>A0AA91Q5K6_CLALS</name>
<dbReference type="Pfam" id="PF00743">
    <property type="entry name" value="FMO-like"/>
    <property type="match status" value="1"/>
</dbReference>
<dbReference type="InterPro" id="IPR036188">
    <property type="entry name" value="FAD/NAD-bd_sf"/>
</dbReference>
<dbReference type="GO" id="GO:0050660">
    <property type="term" value="F:flavin adenine dinucleotide binding"/>
    <property type="evidence" value="ECO:0007669"/>
    <property type="project" value="InterPro"/>
</dbReference>
<evidence type="ECO:0000313" key="5">
    <source>
        <dbReference type="EMBL" id="OVF11321.1"/>
    </source>
</evidence>
<dbReference type="EMBL" id="LYUB02000001">
    <property type="protein sequence ID" value="OVF11321.1"/>
    <property type="molecule type" value="Genomic_DNA"/>
</dbReference>
<evidence type="ECO:0000256" key="3">
    <source>
        <dbReference type="ARBA" id="ARBA00022827"/>
    </source>
</evidence>
<dbReference type="Proteomes" id="UP000195602">
    <property type="component" value="Unassembled WGS sequence"/>
</dbReference>
<dbReference type="PANTHER" id="PTHR42877:SF5">
    <property type="entry name" value="L-ORNITHINE N(5)-MONOOXYGENASE-RELATED"/>
    <property type="match status" value="1"/>
</dbReference>
<dbReference type="GO" id="GO:0050661">
    <property type="term" value="F:NADP binding"/>
    <property type="evidence" value="ECO:0007669"/>
    <property type="project" value="InterPro"/>
</dbReference>
<dbReference type="GO" id="GO:0016301">
    <property type="term" value="F:kinase activity"/>
    <property type="evidence" value="ECO:0007669"/>
    <property type="project" value="UniProtKB-KW"/>
</dbReference>
<dbReference type="AlphaFoldDB" id="A0AA91Q5K6"/>